<evidence type="ECO:0000313" key="4">
    <source>
        <dbReference type="Proteomes" id="UP000470772"/>
    </source>
</evidence>
<proteinExistence type="predicted"/>
<dbReference type="EMBL" id="WGGD01000005">
    <property type="protein sequence ID" value="MUN29639.1"/>
    <property type="molecule type" value="Genomic_DNA"/>
</dbReference>
<evidence type="ECO:0000256" key="1">
    <source>
        <dbReference type="SAM" id="MobiDB-lite"/>
    </source>
</evidence>
<dbReference type="GO" id="GO:0016491">
    <property type="term" value="F:oxidoreductase activity"/>
    <property type="evidence" value="ECO:0007669"/>
    <property type="project" value="InterPro"/>
</dbReference>
<dbReference type="Gene3D" id="1.10.620.20">
    <property type="entry name" value="Ribonucleotide Reductase, subunit A"/>
    <property type="match status" value="1"/>
</dbReference>
<dbReference type="Proteomes" id="UP000470772">
    <property type="component" value="Unassembled WGS sequence"/>
</dbReference>
<feature type="domain" description="TRASH" evidence="2">
    <location>
        <begin position="6"/>
        <end position="43"/>
    </location>
</feature>
<dbReference type="AlphaFoldDB" id="A0A6A9QNA5"/>
<evidence type="ECO:0000313" key="3">
    <source>
        <dbReference type="EMBL" id="MUN29639.1"/>
    </source>
</evidence>
<accession>A0A6A9QNA5</accession>
<sequence length="72" mass="8044">MSMDKCIVCGMEVEETTNLKTMYKGKIYRFCSEACKKAFLSDPEGYIKGGPKGMPGMQGHGHHHGHHEDHCC</sequence>
<evidence type="ECO:0000259" key="2">
    <source>
        <dbReference type="SMART" id="SM00746"/>
    </source>
</evidence>
<gene>
    <name evidence="3" type="ORF">GC250_09375</name>
</gene>
<dbReference type="SMART" id="SM00746">
    <property type="entry name" value="TRASH"/>
    <property type="match status" value="1"/>
</dbReference>
<protein>
    <submittedName>
        <fullName evidence="3">YHS domain-containing protein</fullName>
    </submittedName>
</protein>
<dbReference type="InterPro" id="IPR009078">
    <property type="entry name" value="Ferritin-like_SF"/>
</dbReference>
<dbReference type="SUPFAM" id="SSF47240">
    <property type="entry name" value="Ferritin-like"/>
    <property type="match status" value="1"/>
</dbReference>
<reference evidence="3 4" key="1">
    <citation type="submission" date="2019-10" db="EMBL/GenBank/DDBJ databases">
        <title>Sequencing and Assembly of Multiple Reported Metal-Biooxidizing Members of the Extremely Thermoacidophilic Archaeal Family Sulfolobaceae.</title>
        <authorList>
            <person name="Counts J.A."/>
            <person name="Kelly R.M."/>
        </authorList>
    </citation>
    <scope>NUCLEOTIDE SEQUENCE [LARGE SCALE GENOMIC DNA]</scope>
    <source>
        <strain evidence="3 4">DSM 6482</strain>
    </source>
</reference>
<dbReference type="InterPro" id="IPR011017">
    <property type="entry name" value="TRASH_dom"/>
</dbReference>
<organism evidence="3 4">
    <name type="scientific">Sulfuracidifex metallicus DSM 6482 = JCM 9184</name>
    <dbReference type="NCBI Taxonomy" id="523847"/>
    <lineage>
        <taxon>Archaea</taxon>
        <taxon>Thermoproteota</taxon>
        <taxon>Thermoprotei</taxon>
        <taxon>Sulfolobales</taxon>
        <taxon>Sulfolobaceae</taxon>
        <taxon>Sulfuracidifex</taxon>
    </lineage>
</organism>
<comment type="caution">
    <text evidence="3">The sequence shown here is derived from an EMBL/GenBank/DDBJ whole genome shotgun (WGS) entry which is preliminary data.</text>
</comment>
<feature type="region of interest" description="Disordered" evidence="1">
    <location>
        <begin position="50"/>
        <end position="72"/>
    </location>
</feature>
<name>A0A6A9QNA5_SULME</name>
<dbReference type="InterPro" id="IPR012348">
    <property type="entry name" value="RNR-like"/>
</dbReference>
<feature type="compositionally biased region" description="Gly residues" evidence="1">
    <location>
        <begin position="50"/>
        <end position="59"/>
    </location>
</feature>
<keyword evidence="4" id="KW-1185">Reference proteome</keyword>
<dbReference type="InterPro" id="IPR007029">
    <property type="entry name" value="YHS_dom"/>
</dbReference>
<dbReference type="Pfam" id="PF04945">
    <property type="entry name" value="YHS"/>
    <property type="match status" value="1"/>
</dbReference>